<evidence type="ECO:0000256" key="5">
    <source>
        <dbReference type="ARBA" id="ARBA00022777"/>
    </source>
</evidence>
<reference evidence="9 10" key="1">
    <citation type="submission" date="2021-05" db="EMBL/GenBank/DDBJ databases">
        <title>Mycobacterium acidophilum sp. nov., an extremely acid-tolerant member of the genus Mycobacterium.</title>
        <authorList>
            <person name="Xia J."/>
        </authorList>
    </citation>
    <scope>NUCLEOTIDE SEQUENCE [LARGE SCALE GENOMIC DNA]</scope>
    <source>
        <strain evidence="9 10">M1</strain>
    </source>
</reference>
<dbReference type="PANTHER" id="PTHR43289">
    <property type="entry name" value="MITOGEN-ACTIVATED PROTEIN KINASE KINASE KINASE 20-RELATED"/>
    <property type="match status" value="1"/>
</dbReference>
<evidence type="ECO:0000256" key="4">
    <source>
        <dbReference type="ARBA" id="ARBA00022741"/>
    </source>
</evidence>
<dbReference type="SMART" id="SM00220">
    <property type="entry name" value="S_TKc"/>
    <property type="match status" value="1"/>
</dbReference>
<keyword evidence="6" id="KW-0067">ATP-binding</keyword>
<dbReference type="EMBL" id="JAHCLR010000058">
    <property type="protein sequence ID" value="MBS9535756.1"/>
    <property type="molecule type" value="Genomic_DNA"/>
</dbReference>
<dbReference type="Pfam" id="PF00069">
    <property type="entry name" value="Pkinase"/>
    <property type="match status" value="1"/>
</dbReference>
<keyword evidence="7" id="KW-0812">Transmembrane</keyword>
<dbReference type="InterPro" id="IPR008271">
    <property type="entry name" value="Ser/Thr_kinase_AS"/>
</dbReference>
<keyword evidence="7" id="KW-1133">Transmembrane helix</keyword>
<evidence type="ECO:0000256" key="2">
    <source>
        <dbReference type="ARBA" id="ARBA00022527"/>
    </source>
</evidence>
<evidence type="ECO:0000256" key="6">
    <source>
        <dbReference type="ARBA" id="ARBA00022840"/>
    </source>
</evidence>
<sequence length="471" mass="49271">MTTPRVGTEFGRYRIVRPLGHGGVGAVYEAYDTSKNRTVALKILAHRYATDSSYRNRFRQDVHDAAMLRAPHVVPIHDWGEIDGCLYVDMRLIEGQSLQRLIQDGPLPPQRAVALITQIGAALDAAHSLGLTHRDVKPQNIIVTPTDFAYLVDFGIAQPTDDAGVTSAGNQIDAVAHLAPERCRGQEATSAADVYALTCVLYTLLTGRAPFAATTLQQAITGHLSSPPPRPSAADPRLPAALDEVIAIGMAKDPQSRYPSAGAMCAAAQWALCTPAAPQHPPVPPPGFARALAATPIPAPRQPNSARPLAYAALAIAVIALVVAIGGHFVPAAPADGAAHSAAAPESAVAPAYTPQQAAAAKQKVCDATGLARAVVQTNTNMTNPVPGDPAGDLGVAANARLALAHSADYVRAELAKQPATPPDLTRTVNAYIDTLDALAMNYLAGKTAEEQGTLRDRLTDVVGELDSACE</sequence>
<dbReference type="InterPro" id="IPR000719">
    <property type="entry name" value="Prot_kinase_dom"/>
</dbReference>
<evidence type="ECO:0000313" key="9">
    <source>
        <dbReference type="EMBL" id="MBS9535756.1"/>
    </source>
</evidence>
<dbReference type="GO" id="GO:0004674">
    <property type="term" value="F:protein serine/threonine kinase activity"/>
    <property type="evidence" value="ECO:0007669"/>
    <property type="project" value="UniProtKB-KW"/>
</dbReference>
<evidence type="ECO:0000313" key="10">
    <source>
        <dbReference type="Proteomes" id="UP001519535"/>
    </source>
</evidence>
<dbReference type="EC" id="2.7.11.1" evidence="1"/>
<dbReference type="PROSITE" id="PS50011">
    <property type="entry name" value="PROTEIN_KINASE_DOM"/>
    <property type="match status" value="1"/>
</dbReference>
<feature type="transmembrane region" description="Helical" evidence="7">
    <location>
        <begin position="309"/>
        <end position="330"/>
    </location>
</feature>
<keyword evidence="2 9" id="KW-0723">Serine/threonine-protein kinase</keyword>
<keyword evidence="3" id="KW-0808">Transferase</keyword>
<proteinExistence type="predicted"/>
<organism evidence="9 10">
    <name type="scientific">Mycolicibacter acidiphilus</name>
    <dbReference type="NCBI Taxonomy" id="2835306"/>
    <lineage>
        <taxon>Bacteria</taxon>
        <taxon>Bacillati</taxon>
        <taxon>Actinomycetota</taxon>
        <taxon>Actinomycetes</taxon>
        <taxon>Mycobacteriales</taxon>
        <taxon>Mycobacteriaceae</taxon>
        <taxon>Mycolicibacter</taxon>
    </lineage>
</organism>
<dbReference type="SUPFAM" id="SSF56112">
    <property type="entry name" value="Protein kinase-like (PK-like)"/>
    <property type="match status" value="1"/>
</dbReference>
<gene>
    <name evidence="9" type="ORF">KIH27_19400</name>
</gene>
<dbReference type="Gene3D" id="3.30.200.20">
    <property type="entry name" value="Phosphorylase Kinase, domain 1"/>
    <property type="match status" value="1"/>
</dbReference>
<dbReference type="PANTHER" id="PTHR43289:SF6">
    <property type="entry name" value="SERINE_THREONINE-PROTEIN KINASE NEKL-3"/>
    <property type="match status" value="1"/>
</dbReference>
<keyword evidence="4" id="KW-0547">Nucleotide-binding</keyword>
<evidence type="ECO:0000256" key="3">
    <source>
        <dbReference type="ARBA" id="ARBA00022679"/>
    </source>
</evidence>
<dbReference type="Proteomes" id="UP001519535">
    <property type="component" value="Unassembled WGS sequence"/>
</dbReference>
<evidence type="ECO:0000256" key="7">
    <source>
        <dbReference type="SAM" id="Phobius"/>
    </source>
</evidence>
<keyword evidence="7" id="KW-0472">Membrane</keyword>
<protein>
    <recommendedName>
        <fullName evidence="1">non-specific serine/threonine protein kinase</fullName>
        <ecNumber evidence="1">2.7.11.1</ecNumber>
    </recommendedName>
</protein>
<dbReference type="PROSITE" id="PS00108">
    <property type="entry name" value="PROTEIN_KINASE_ST"/>
    <property type="match status" value="1"/>
</dbReference>
<feature type="domain" description="Protein kinase" evidence="8">
    <location>
        <begin position="13"/>
        <end position="283"/>
    </location>
</feature>
<keyword evidence="10" id="KW-1185">Reference proteome</keyword>
<name>A0ABS5RN65_9MYCO</name>
<dbReference type="CDD" id="cd14014">
    <property type="entry name" value="STKc_PknB_like"/>
    <property type="match status" value="1"/>
</dbReference>
<evidence type="ECO:0000259" key="8">
    <source>
        <dbReference type="PROSITE" id="PS50011"/>
    </source>
</evidence>
<dbReference type="Gene3D" id="1.10.510.10">
    <property type="entry name" value="Transferase(Phosphotransferase) domain 1"/>
    <property type="match status" value="1"/>
</dbReference>
<dbReference type="RefSeq" id="WP_214094607.1">
    <property type="nucleotide sequence ID" value="NZ_JAHCLR010000058.1"/>
</dbReference>
<evidence type="ECO:0000256" key="1">
    <source>
        <dbReference type="ARBA" id="ARBA00012513"/>
    </source>
</evidence>
<comment type="caution">
    <text evidence="9">The sequence shown here is derived from an EMBL/GenBank/DDBJ whole genome shotgun (WGS) entry which is preliminary data.</text>
</comment>
<keyword evidence="5 9" id="KW-0418">Kinase</keyword>
<accession>A0ABS5RN65</accession>
<dbReference type="InterPro" id="IPR011009">
    <property type="entry name" value="Kinase-like_dom_sf"/>
</dbReference>